<sequence length="599" mass="66860">MTADRQAFSPRSPLLSCRRSEARTVLPVPTDVNHCKVTKLPFSAMIITRLHLLGSIFFAVVTNVSADSLAGPVSVRPPITYPDNKPPRPVDVWCGKAYRATDAPFADLVEKGWLYPPKKSNQPLFDIACRPKLKPFLNDENLAQDLQPRIVIEATISNDVGVPFPALDYYNDFQEPSDVWVTVSVRSDAGKAKSKVILKEVPVSFDQNAEFALDLSKLPTQVDPYTIYCTAALQKGDTPFAVASSEMYWLPPNPHGGSTVVLDSESGKLLVVDQAKPAGYHSFFPIGYYTNWGDYLKDNFTKLQDIKDAGFTMVHPIPDIGPANQTWGNTADSFDHFIKFMDACKKIGLWVMYDMRWNYMSTPDVEYQVKALRSHPALLLWYTADEPDGHNDPTNSTLVSYRTISDLDGYHPISYTPNCQNYFFAQYASGSDIVIPDVYPISNNVTFSNRYNTACNRTYGCCGCDNCPGTLADLGDRVREMREFTRLLGMHKTFWAVGQGFGAAEFWERVPTGQEVVTLSEGAVEAGATGLLWWSAPPVAEIWNATSQLAKRLNAGAYASKRSKDDYWSAIKPALLFEFSALVLAAVWADRFPIRRMDW</sequence>
<dbReference type="Proteomes" id="UP000018144">
    <property type="component" value="Unassembled WGS sequence"/>
</dbReference>
<keyword evidence="2" id="KW-1185">Reference proteome</keyword>
<dbReference type="STRING" id="1076935.U4L094"/>
<proteinExistence type="predicted"/>
<accession>U4L094</accession>
<protein>
    <submittedName>
        <fullName evidence="1">Uncharacterized protein</fullName>
    </submittedName>
</protein>
<name>U4L094_PYROM</name>
<dbReference type="EMBL" id="HF935384">
    <property type="protein sequence ID" value="CCX07969.1"/>
    <property type="molecule type" value="Genomic_DNA"/>
</dbReference>
<dbReference type="Gene3D" id="3.20.20.80">
    <property type="entry name" value="Glycosidases"/>
    <property type="match status" value="1"/>
</dbReference>
<dbReference type="SUPFAM" id="SSF51445">
    <property type="entry name" value="(Trans)glycosidases"/>
    <property type="match status" value="1"/>
</dbReference>
<dbReference type="eggNOG" id="ENOG502RG5A">
    <property type="taxonomic scope" value="Eukaryota"/>
</dbReference>
<organism evidence="1 2">
    <name type="scientific">Pyronema omphalodes (strain CBS 100304)</name>
    <name type="common">Pyronema confluens</name>
    <dbReference type="NCBI Taxonomy" id="1076935"/>
    <lineage>
        <taxon>Eukaryota</taxon>
        <taxon>Fungi</taxon>
        <taxon>Dikarya</taxon>
        <taxon>Ascomycota</taxon>
        <taxon>Pezizomycotina</taxon>
        <taxon>Pezizomycetes</taxon>
        <taxon>Pezizales</taxon>
        <taxon>Pyronemataceae</taxon>
        <taxon>Pyronema</taxon>
    </lineage>
</organism>
<evidence type="ECO:0000313" key="1">
    <source>
        <dbReference type="EMBL" id="CCX07969.1"/>
    </source>
</evidence>
<dbReference type="InterPro" id="IPR017853">
    <property type="entry name" value="GH"/>
</dbReference>
<dbReference type="OMA" id="WPRWCGK"/>
<reference evidence="1 2" key="1">
    <citation type="journal article" date="2013" name="PLoS Genet.">
        <title>The genome and development-dependent transcriptomes of Pyronema confluens: a window into fungal evolution.</title>
        <authorList>
            <person name="Traeger S."/>
            <person name="Altegoer F."/>
            <person name="Freitag M."/>
            <person name="Gabaldon T."/>
            <person name="Kempken F."/>
            <person name="Kumar A."/>
            <person name="Marcet-Houben M."/>
            <person name="Poggeler S."/>
            <person name="Stajich J.E."/>
            <person name="Nowrousian M."/>
        </authorList>
    </citation>
    <scope>NUCLEOTIDE SEQUENCE [LARGE SCALE GENOMIC DNA]</scope>
    <source>
        <strain evidence="2">CBS 100304</strain>
        <tissue evidence="1">Vegetative mycelium</tissue>
    </source>
</reference>
<dbReference type="AlphaFoldDB" id="U4L094"/>
<evidence type="ECO:0000313" key="2">
    <source>
        <dbReference type="Proteomes" id="UP000018144"/>
    </source>
</evidence>
<dbReference type="OrthoDB" id="2338662at2759"/>
<gene>
    <name evidence="1" type="ORF">PCON_07558</name>
</gene>